<evidence type="ECO:0000256" key="1">
    <source>
        <dbReference type="ARBA" id="ARBA00010574"/>
    </source>
</evidence>
<dbReference type="Gene3D" id="3.30.460.10">
    <property type="entry name" value="Beta Polymerase, domain 2"/>
    <property type="match status" value="1"/>
</dbReference>
<dbReference type="NCBIfam" id="TIGR00090">
    <property type="entry name" value="rsfS_iojap_ybeB"/>
    <property type="match status" value="1"/>
</dbReference>
<dbReference type="eggNOG" id="COG0799">
    <property type="taxonomic scope" value="Bacteria"/>
</dbReference>
<dbReference type="GO" id="GO:0043023">
    <property type="term" value="F:ribosomal large subunit binding"/>
    <property type="evidence" value="ECO:0007669"/>
    <property type="project" value="TreeGrafter"/>
</dbReference>
<keyword evidence="2" id="KW-0963">Cytoplasm</keyword>
<protein>
    <recommendedName>
        <fullName evidence="2">Ribosomal silencing factor RsfS</fullName>
    </recommendedName>
</protein>
<dbReference type="PANTHER" id="PTHR21043:SF0">
    <property type="entry name" value="MITOCHONDRIAL ASSEMBLY OF RIBOSOMAL LARGE SUBUNIT PROTEIN 1"/>
    <property type="match status" value="1"/>
</dbReference>
<evidence type="ECO:0000256" key="2">
    <source>
        <dbReference type="HAMAP-Rule" id="MF_01477"/>
    </source>
</evidence>
<dbReference type="PANTHER" id="PTHR21043">
    <property type="entry name" value="IOJAP SUPERFAMILY ORTHOLOG"/>
    <property type="match status" value="1"/>
</dbReference>
<dbReference type="Proteomes" id="UP000029052">
    <property type="component" value="Unassembled WGS sequence"/>
</dbReference>
<organism evidence="3 4">
    <name type="scientific">Bifidobacterium magnum</name>
    <dbReference type="NCBI Taxonomy" id="1692"/>
    <lineage>
        <taxon>Bacteria</taxon>
        <taxon>Bacillati</taxon>
        <taxon>Actinomycetota</taxon>
        <taxon>Actinomycetes</taxon>
        <taxon>Bifidobacteriales</taxon>
        <taxon>Bifidobacteriaceae</taxon>
        <taxon>Bifidobacterium</taxon>
    </lineage>
</organism>
<dbReference type="HAMAP" id="MF_01477">
    <property type="entry name" value="Iojap_RsfS"/>
    <property type="match status" value="1"/>
</dbReference>
<comment type="caution">
    <text evidence="3">The sequence shown here is derived from an EMBL/GenBank/DDBJ whole genome shotgun (WGS) entry which is preliminary data.</text>
</comment>
<dbReference type="GO" id="GO:0090071">
    <property type="term" value="P:negative regulation of ribosome biogenesis"/>
    <property type="evidence" value="ECO:0007669"/>
    <property type="project" value="UniProtKB-UniRule"/>
</dbReference>
<reference evidence="3 4" key="1">
    <citation type="submission" date="2014-03" db="EMBL/GenBank/DDBJ databases">
        <title>Genomics of Bifidobacteria.</title>
        <authorList>
            <person name="Ventura M."/>
            <person name="Milani C."/>
            <person name="Lugli G.A."/>
        </authorList>
    </citation>
    <scope>NUCLEOTIDE SEQUENCE [LARGE SCALE GENOMIC DNA]</scope>
    <source>
        <strain evidence="3 4">LMG 11591</strain>
    </source>
</reference>
<accession>A0A087B983</accession>
<dbReference type="GO" id="GO:0042256">
    <property type="term" value="P:cytosolic ribosome assembly"/>
    <property type="evidence" value="ECO:0007669"/>
    <property type="project" value="UniProtKB-UniRule"/>
</dbReference>
<dbReference type="Pfam" id="PF02410">
    <property type="entry name" value="RsfS"/>
    <property type="match status" value="1"/>
</dbReference>
<proteinExistence type="inferred from homology"/>
<sequence length="125" mass="14021">MSAFQPAIDAARVAANAAHRIKADGIAAYDVSNSLGITDVMLLASASNERQVLAVAEEIEKDLALQLHRSPRSREGVEEGQWILLDYGDLIVHVMHEDSRDFYRLERLWDDETNSIDLELSDVRE</sequence>
<comment type="function">
    <text evidence="2">Functions as a ribosomal silencing factor. Interacts with ribosomal protein uL14 (rplN), blocking formation of intersubunit bridge B8. Prevents association of the 30S and 50S ribosomal subunits and the formation of functional ribosomes, thus repressing translation.</text>
</comment>
<evidence type="ECO:0000313" key="4">
    <source>
        <dbReference type="Proteomes" id="UP000029052"/>
    </source>
</evidence>
<gene>
    <name evidence="2" type="primary">rsfS</name>
    <name evidence="3" type="ORF">BMAGN_0783</name>
</gene>
<dbReference type="RefSeq" id="WP_022859369.1">
    <property type="nucleotide sequence ID" value="NZ_JGZB01000010.1"/>
</dbReference>
<keyword evidence="2" id="KW-0678">Repressor</keyword>
<comment type="subcellular location">
    <subcellularLocation>
        <location evidence="2">Cytoplasm</location>
    </subcellularLocation>
</comment>
<dbReference type="GO" id="GO:0005737">
    <property type="term" value="C:cytoplasm"/>
    <property type="evidence" value="ECO:0007669"/>
    <property type="project" value="UniProtKB-SubCell"/>
</dbReference>
<name>A0A087B983_9BIFI</name>
<keyword evidence="4" id="KW-1185">Reference proteome</keyword>
<evidence type="ECO:0000313" key="3">
    <source>
        <dbReference type="EMBL" id="KFI67583.1"/>
    </source>
</evidence>
<dbReference type="AlphaFoldDB" id="A0A087B983"/>
<dbReference type="InterPro" id="IPR004394">
    <property type="entry name" value="Iojap/RsfS/C7orf30"/>
</dbReference>
<dbReference type="InterPro" id="IPR043519">
    <property type="entry name" value="NT_sf"/>
</dbReference>
<keyword evidence="2" id="KW-0810">Translation regulation</keyword>
<dbReference type="EMBL" id="JGZB01000010">
    <property type="protein sequence ID" value="KFI67583.1"/>
    <property type="molecule type" value="Genomic_DNA"/>
</dbReference>
<comment type="similarity">
    <text evidence="1 2">Belongs to the Iojap/RsfS family.</text>
</comment>
<comment type="subunit">
    <text evidence="2">Interacts with ribosomal protein uL14 (rplN).</text>
</comment>
<dbReference type="GO" id="GO:0017148">
    <property type="term" value="P:negative regulation of translation"/>
    <property type="evidence" value="ECO:0007669"/>
    <property type="project" value="UniProtKB-UniRule"/>
</dbReference>
<dbReference type="SUPFAM" id="SSF81301">
    <property type="entry name" value="Nucleotidyltransferase"/>
    <property type="match status" value="1"/>
</dbReference>
<dbReference type="STRING" id="1692.BMAGN_0783"/>